<protein>
    <recommendedName>
        <fullName evidence="3">Metallo-beta-lactamase domain-containing protein</fullName>
    </recommendedName>
</protein>
<evidence type="ECO:0000259" key="3">
    <source>
        <dbReference type="Pfam" id="PF12706"/>
    </source>
</evidence>
<dbReference type="SUPFAM" id="SSF56281">
    <property type="entry name" value="Metallo-hydrolase/oxidoreductase"/>
    <property type="match status" value="1"/>
</dbReference>
<dbReference type="Proteomes" id="UP001648503">
    <property type="component" value="Unassembled WGS sequence"/>
</dbReference>
<dbReference type="PANTHER" id="PTHR15032">
    <property type="entry name" value="N-ACYL-PHOSPHATIDYLETHANOLAMINE-HYDROLYZING PHOSPHOLIPASE D"/>
    <property type="match status" value="1"/>
</dbReference>
<keyword evidence="2" id="KW-0472">Membrane</keyword>
<feature type="region of interest" description="Disordered" evidence="1">
    <location>
        <begin position="109"/>
        <end position="148"/>
    </location>
</feature>
<feature type="compositionally biased region" description="Polar residues" evidence="1">
    <location>
        <begin position="138"/>
        <end position="148"/>
    </location>
</feature>
<gene>
    <name evidence="4" type="ORF">BASA50_008596</name>
</gene>
<sequence>MALQLASNAALPWAVNRQRPLTALLVSAVSIGVILSIACFEQGRFWITRPTRHAMLKHRWTLASLNEDSNSTSNTDTDEDGNAVSDYDCDCRETLKSGCLETCSRVSTKSTTTNGIRPRNRPRTQFQKHSKVNHDRSSNSAKTLQRSSHLSLESCSTLESPSDCPSSNGQTLVLIDTEADSLVFSSSETLSDSSLCDEVYQSSSLVRNMTHIQEKSLERHSLDIARTSTSVIDWFGAGLCFLFGSKVPLLALSSSTDNDMARWRQTLFNSLDVAGRFVNPFMEWQDRNTADLFEYIKHQFTRNNRNNVPTDIKELERTMPLETPQFDLIYRYTLECGKMLINSASASRRMSDYSQKGVRFQPPASPLEEACLMTVTWIGQSTCFVQMDGYNILTDPIFSSRTIGEWFGPKRIRPAPCTLEQLPKIDIVLVSHNHFDHLDISVVKKLGNSAKWYVPLGMRAWFEGYGVTNVVELDWWQEHKHDDSLIITGTPIQHWSGRHFLDVNLTLWSSFVVRGPTCSFFHCGDTGYCQAFKEIGRRLGPITFASLPIGSYEPREYMRHQHMNPFEACLVHKDIGATFSLGVHWGTFMMSDEHYLDPPKHLEEGRIENGLPSGSIFTAKLGETLTIALDCLADDTVVRCA</sequence>
<dbReference type="Pfam" id="PF12706">
    <property type="entry name" value="Lactamase_B_2"/>
    <property type="match status" value="1"/>
</dbReference>
<evidence type="ECO:0000256" key="2">
    <source>
        <dbReference type="SAM" id="Phobius"/>
    </source>
</evidence>
<comment type="caution">
    <text evidence="4">The sequence shown here is derived from an EMBL/GenBank/DDBJ whole genome shotgun (WGS) entry which is preliminary data.</text>
</comment>
<accession>A0ABQ8F6W8</accession>
<keyword evidence="2" id="KW-1133">Transmembrane helix</keyword>
<proteinExistence type="predicted"/>
<organism evidence="4 5">
    <name type="scientific">Batrachochytrium salamandrivorans</name>
    <dbReference type="NCBI Taxonomy" id="1357716"/>
    <lineage>
        <taxon>Eukaryota</taxon>
        <taxon>Fungi</taxon>
        <taxon>Fungi incertae sedis</taxon>
        <taxon>Chytridiomycota</taxon>
        <taxon>Chytridiomycota incertae sedis</taxon>
        <taxon>Chytridiomycetes</taxon>
        <taxon>Rhizophydiales</taxon>
        <taxon>Rhizophydiales incertae sedis</taxon>
        <taxon>Batrachochytrium</taxon>
    </lineage>
</organism>
<feature type="domain" description="Metallo-beta-lactamase" evidence="3">
    <location>
        <begin position="390"/>
        <end position="585"/>
    </location>
</feature>
<name>A0ABQ8F6W8_9FUNG</name>
<evidence type="ECO:0000256" key="1">
    <source>
        <dbReference type="SAM" id="MobiDB-lite"/>
    </source>
</evidence>
<keyword evidence="5" id="KW-1185">Reference proteome</keyword>
<evidence type="ECO:0000313" key="5">
    <source>
        <dbReference type="Proteomes" id="UP001648503"/>
    </source>
</evidence>
<feature type="compositionally biased region" description="Basic residues" evidence="1">
    <location>
        <begin position="118"/>
        <end position="131"/>
    </location>
</feature>
<reference evidence="4 5" key="1">
    <citation type="submission" date="2021-02" db="EMBL/GenBank/DDBJ databases">
        <title>Variation within the Batrachochytrium salamandrivorans European outbreak.</title>
        <authorList>
            <person name="Kelly M."/>
            <person name="Pasmans F."/>
            <person name="Shea T.P."/>
            <person name="Munoz J.F."/>
            <person name="Carranza S."/>
            <person name="Cuomo C.A."/>
            <person name="Martel A."/>
        </authorList>
    </citation>
    <scope>NUCLEOTIDE SEQUENCE [LARGE SCALE GENOMIC DNA]</scope>
    <source>
        <strain evidence="4 5">AMFP18/2</strain>
    </source>
</reference>
<keyword evidence="2" id="KW-0812">Transmembrane</keyword>
<dbReference type="EMBL" id="JAFCIX010000403">
    <property type="protein sequence ID" value="KAH6591623.1"/>
    <property type="molecule type" value="Genomic_DNA"/>
</dbReference>
<evidence type="ECO:0000313" key="4">
    <source>
        <dbReference type="EMBL" id="KAH6591623.1"/>
    </source>
</evidence>
<dbReference type="Gene3D" id="3.60.15.10">
    <property type="entry name" value="Ribonuclease Z/Hydroxyacylglutathione hydrolase-like"/>
    <property type="match status" value="1"/>
</dbReference>
<dbReference type="InterPro" id="IPR001279">
    <property type="entry name" value="Metallo-B-lactamas"/>
</dbReference>
<dbReference type="PANTHER" id="PTHR15032:SF4">
    <property type="entry name" value="N-ACYL-PHOSPHATIDYLETHANOLAMINE-HYDROLYZING PHOSPHOLIPASE D"/>
    <property type="match status" value="1"/>
</dbReference>
<feature type="transmembrane region" description="Helical" evidence="2">
    <location>
        <begin position="20"/>
        <end position="40"/>
    </location>
</feature>
<dbReference type="InterPro" id="IPR036866">
    <property type="entry name" value="RibonucZ/Hydroxyglut_hydro"/>
</dbReference>